<feature type="compositionally biased region" description="Basic and acidic residues" evidence="2">
    <location>
        <begin position="73"/>
        <end position="85"/>
    </location>
</feature>
<reference evidence="3 4" key="1">
    <citation type="submission" date="2023-08" db="EMBL/GenBank/DDBJ databases">
        <title>Black Yeasts Isolated from many extreme environments.</title>
        <authorList>
            <person name="Coleine C."/>
            <person name="Stajich J.E."/>
            <person name="Selbmann L."/>
        </authorList>
    </citation>
    <scope>NUCLEOTIDE SEQUENCE [LARGE SCALE GENOMIC DNA]</scope>
    <source>
        <strain evidence="3 4">CCFEE 5792</strain>
    </source>
</reference>
<sequence length="549" mass="61407">MAVRGMYDYLTGRSTSGKGATSQSDHQQKGTLNNPDLNMIDHTNHNQHQDPEADISEAQSSPDPLNPAVTGYRYHDENSHNDQRKSTHFAAIEPEKKSRLKTRATHSDKFVKHRHETDNDGPDVTFEGSASDSRMEAFAEAYKKVQHLEAELKDQQVINKNMVGAAKDEIDHWKNKYCRAKDRLDDRSIEINKLRGEIDTYQAELKIYEGNEAAYQRKNVALKDQLELVKSHLQEHKLLNHNLEKNLEDCKERIFRSQPFQGQTDTELLNTYTNLCDSIDKWVYKSVADGENNVLRLGDVQSRSDGPIALGDAFSLEEIAAIRQFPTLGNVMVSAFIMRALGAGFLHNEFSRFGLDAVTNDVLGGIAAGVQKLEPAKAIEDCQSWRADLQRVLDLFSTAAGNKLKALNDWQLRILQSVELVGMSDEAVDDIRLDCQAFILEAAMLAEGMYFSTSSYGFRTPALGIGTPLSAQDLKKFNVIDGSTGALLRPKRSPIEDRNGRVGEMGFAVFPAFHRHREGSMSSVELCKATIVVRFDLPVPPVGKPKQTR</sequence>
<evidence type="ECO:0000313" key="4">
    <source>
        <dbReference type="Proteomes" id="UP001358417"/>
    </source>
</evidence>
<proteinExistence type="predicted"/>
<dbReference type="RefSeq" id="XP_064708002.1">
    <property type="nucleotide sequence ID" value="XM_064856102.1"/>
</dbReference>
<keyword evidence="4" id="KW-1185">Reference proteome</keyword>
<dbReference type="GeneID" id="89980725"/>
<dbReference type="EMBL" id="JAVRRD010000008">
    <property type="protein sequence ID" value="KAK5056032.1"/>
    <property type="molecule type" value="Genomic_DNA"/>
</dbReference>
<organism evidence="3 4">
    <name type="scientific">Exophiala bonariae</name>
    <dbReference type="NCBI Taxonomy" id="1690606"/>
    <lineage>
        <taxon>Eukaryota</taxon>
        <taxon>Fungi</taxon>
        <taxon>Dikarya</taxon>
        <taxon>Ascomycota</taxon>
        <taxon>Pezizomycotina</taxon>
        <taxon>Eurotiomycetes</taxon>
        <taxon>Chaetothyriomycetidae</taxon>
        <taxon>Chaetothyriales</taxon>
        <taxon>Herpotrichiellaceae</taxon>
        <taxon>Exophiala</taxon>
    </lineage>
</organism>
<feature type="compositionally biased region" description="Polar residues" evidence="2">
    <location>
        <begin position="12"/>
        <end position="36"/>
    </location>
</feature>
<evidence type="ECO:0000256" key="1">
    <source>
        <dbReference type="SAM" id="Coils"/>
    </source>
</evidence>
<gene>
    <name evidence="3" type="ORF">LTR84_012583</name>
</gene>
<protein>
    <submittedName>
        <fullName evidence="3">Uncharacterized protein</fullName>
    </submittedName>
</protein>
<feature type="region of interest" description="Disordered" evidence="2">
    <location>
        <begin position="112"/>
        <end position="131"/>
    </location>
</feature>
<dbReference type="Proteomes" id="UP001358417">
    <property type="component" value="Unassembled WGS sequence"/>
</dbReference>
<accession>A0AAV9NIU4</accession>
<feature type="compositionally biased region" description="Basic and acidic residues" evidence="2">
    <location>
        <begin position="42"/>
        <end position="51"/>
    </location>
</feature>
<keyword evidence="1" id="KW-0175">Coiled coil</keyword>
<evidence type="ECO:0000313" key="3">
    <source>
        <dbReference type="EMBL" id="KAK5056032.1"/>
    </source>
</evidence>
<feature type="coiled-coil region" evidence="1">
    <location>
        <begin position="184"/>
        <end position="253"/>
    </location>
</feature>
<evidence type="ECO:0000256" key="2">
    <source>
        <dbReference type="SAM" id="MobiDB-lite"/>
    </source>
</evidence>
<name>A0AAV9NIU4_9EURO</name>
<comment type="caution">
    <text evidence="3">The sequence shown here is derived from an EMBL/GenBank/DDBJ whole genome shotgun (WGS) entry which is preliminary data.</text>
</comment>
<feature type="region of interest" description="Disordered" evidence="2">
    <location>
        <begin position="1"/>
        <end position="90"/>
    </location>
</feature>
<dbReference type="AlphaFoldDB" id="A0AAV9NIU4"/>